<evidence type="ECO:0000256" key="2">
    <source>
        <dbReference type="HAMAP-Rule" id="MF_00795"/>
    </source>
</evidence>
<dbReference type="EMBL" id="JARXRO010000014">
    <property type="protein sequence ID" value="MDH5833857.1"/>
    <property type="molecule type" value="Genomic_DNA"/>
</dbReference>
<evidence type="ECO:0000256" key="1">
    <source>
        <dbReference type="ARBA" id="ARBA00007768"/>
    </source>
</evidence>
<dbReference type="Proteomes" id="UP001156873">
    <property type="component" value="Unassembled WGS sequence"/>
</dbReference>
<dbReference type="PANTHER" id="PTHR12598:SF0">
    <property type="entry name" value="COPPER HOMEOSTASIS PROTEIN CUTC HOMOLOG"/>
    <property type="match status" value="1"/>
</dbReference>
<comment type="caution">
    <text evidence="2">Once thought to be involved in copper homeostasis, experiments in E.coli have shown this is not the case.</text>
</comment>
<dbReference type="PANTHER" id="PTHR12598">
    <property type="entry name" value="COPPER HOMEOSTASIS PROTEIN CUTC"/>
    <property type="match status" value="1"/>
</dbReference>
<dbReference type="HAMAP" id="MF_00795">
    <property type="entry name" value="CutC"/>
    <property type="match status" value="1"/>
</dbReference>
<evidence type="ECO:0000313" key="4">
    <source>
        <dbReference type="Proteomes" id="UP001156873"/>
    </source>
</evidence>
<dbReference type="InterPro" id="IPR036822">
    <property type="entry name" value="CutC-like_dom_sf"/>
</dbReference>
<dbReference type="InterPro" id="IPR005627">
    <property type="entry name" value="CutC-like"/>
</dbReference>
<comment type="similarity">
    <text evidence="1 2">Belongs to the CutC family.</text>
</comment>
<name>A0ABT6JT37_9GAMM</name>
<proteinExistence type="inferred from homology"/>
<dbReference type="RefSeq" id="WP_280578163.1">
    <property type="nucleotide sequence ID" value="NZ_JARXRO010000014.1"/>
</dbReference>
<reference evidence="3 4" key="1">
    <citation type="submission" date="2023-04" db="EMBL/GenBank/DDBJ databases">
        <title>Luteimonas sp. M1R5S59.</title>
        <authorList>
            <person name="Sun J.-Q."/>
        </authorList>
    </citation>
    <scope>NUCLEOTIDE SEQUENCE [LARGE SCALE GENOMIC DNA]</scope>
    <source>
        <strain evidence="3 4">M1R5S59</strain>
    </source>
</reference>
<comment type="subcellular location">
    <subcellularLocation>
        <location evidence="2">Cytoplasm</location>
    </subcellularLocation>
</comment>
<accession>A0ABT6JT37</accession>
<evidence type="ECO:0000313" key="3">
    <source>
        <dbReference type="EMBL" id="MDH5833857.1"/>
    </source>
</evidence>
<dbReference type="SUPFAM" id="SSF110395">
    <property type="entry name" value="CutC-like"/>
    <property type="match status" value="1"/>
</dbReference>
<sequence length="245" mass="25270">MTPTLEIAANSLASAQVAQAAGATRVELCAALEAGGLTPSAGMIARVRERLTLPVHVLVRPRAGDFCYSDAEHESMLADIAHCAASACDGVVVGALTADGEVDVARCRELVDAAGALDTTFHRAIDLCPDMPAALEAIIALGFGRVLSSGGAANAMSGADMLRRLVGQAGGRIVVMPGAGITPDNIARLAAHTRAREFHASARHTYPSRMRVPVDPGLGMDGGEQRADGERIRALLAALDTAEAR</sequence>
<dbReference type="Gene3D" id="3.20.20.380">
    <property type="entry name" value="Copper homeostasis (CutC) domain"/>
    <property type="match status" value="1"/>
</dbReference>
<keyword evidence="4" id="KW-1185">Reference proteome</keyword>
<dbReference type="Pfam" id="PF03932">
    <property type="entry name" value="CutC"/>
    <property type="match status" value="1"/>
</dbReference>
<gene>
    <name evidence="2" type="primary">cutC</name>
    <name evidence="3" type="ORF">QFW81_07945</name>
</gene>
<organism evidence="3 4">
    <name type="scientific">Luteimonas kalidii</name>
    <dbReference type="NCBI Taxonomy" id="3042025"/>
    <lineage>
        <taxon>Bacteria</taxon>
        <taxon>Pseudomonadati</taxon>
        <taxon>Pseudomonadota</taxon>
        <taxon>Gammaproteobacteria</taxon>
        <taxon>Lysobacterales</taxon>
        <taxon>Lysobacteraceae</taxon>
        <taxon>Luteimonas</taxon>
    </lineage>
</organism>
<keyword evidence="2" id="KW-0963">Cytoplasm</keyword>
<comment type="caution">
    <text evidence="3">The sequence shown here is derived from an EMBL/GenBank/DDBJ whole genome shotgun (WGS) entry which is preliminary data.</text>
</comment>
<protein>
    <recommendedName>
        <fullName evidence="2">PF03932 family protein CutC</fullName>
    </recommendedName>
</protein>